<organism evidence="2 3">
    <name type="scientific">Cylindrotheca closterium</name>
    <dbReference type="NCBI Taxonomy" id="2856"/>
    <lineage>
        <taxon>Eukaryota</taxon>
        <taxon>Sar</taxon>
        <taxon>Stramenopiles</taxon>
        <taxon>Ochrophyta</taxon>
        <taxon>Bacillariophyta</taxon>
        <taxon>Bacillariophyceae</taxon>
        <taxon>Bacillariophycidae</taxon>
        <taxon>Bacillariales</taxon>
        <taxon>Bacillariaceae</taxon>
        <taxon>Cylindrotheca</taxon>
    </lineage>
</organism>
<accession>A0AAD2FHE3</accession>
<feature type="compositionally biased region" description="Acidic residues" evidence="1">
    <location>
        <begin position="27"/>
        <end position="37"/>
    </location>
</feature>
<keyword evidence="3" id="KW-1185">Reference proteome</keyword>
<evidence type="ECO:0000313" key="3">
    <source>
        <dbReference type="Proteomes" id="UP001295423"/>
    </source>
</evidence>
<evidence type="ECO:0000256" key="1">
    <source>
        <dbReference type="SAM" id="MobiDB-lite"/>
    </source>
</evidence>
<feature type="compositionally biased region" description="Acidic residues" evidence="1">
    <location>
        <begin position="54"/>
        <end position="86"/>
    </location>
</feature>
<comment type="caution">
    <text evidence="2">The sequence shown here is derived from an EMBL/GenBank/DDBJ whole genome shotgun (WGS) entry which is preliminary data.</text>
</comment>
<reference evidence="2" key="1">
    <citation type="submission" date="2023-08" db="EMBL/GenBank/DDBJ databases">
        <authorList>
            <person name="Audoor S."/>
            <person name="Bilcke G."/>
        </authorList>
    </citation>
    <scope>NUCLEOTIDE SEQUENCE</scope>
</reference>
<feature type="compositionally biased region" description="Acidic residues" evidence="1">
    <location>
        <begin position="1"/>
        <end position="10"/>
    </location>
</feature>
<sequence>MSDQESDSSEDVPLQNFSKKDKKNNSDDADEDDEETDDRSSRKRRASTEAVSYAEDDDYEEEEEEEMEEEEEGGDDDDDSSEDDDVPLFALKGKPSPKKKAPAKKKKAPAKKKAKTTTASTKTTTSSSKYQSPSAALYGSECDKGLLIQRLLVRWWYAIQWPSPESLPENPPDQCDALDGFPGVYIQSSGDEVGRIVDLRDKDQAPSFSNLAKKSSDELQELLIKAIEEQTKQLIKAEGTGTETEKELNGLLKWAKKVKGKSADKDAAKVLKAAKMSLE</sequence>
<proteinExistence type="predicted"/>
<protein>
    <submittedName>
        <fullName evidence="2">Uncharacterized protein</fullName>
    </submittedName>
</protein>
<dbReference type="AlphaFoldDB" id="A0AAD2FHE3"/>
<name>A0AAD2FHE3_9STRA</name>
<gene>
    <name evidence="2" type="ORF">CYCCA115_LOCUS2605</name>
</gene>
<feature type="compositionally biased region" description="Basic residues" evidence="1">
    <location>
        <begin position="95"/>
        <end position="115"/>
    </location>
</feature>
<feature type="region of interest" description="Disordered" evidence="1">
    <location>
        <begin position="1"/>
        <end position="135"/>
    </location>
</feature>
<evidence type="ECO:0000313" key="2">
    <source>
        <dbReference type="EMBL" id="CAJ1931914.1"/>
    </source>
</evidence>
<feature type="compositionally biased region" description="Low complexity" evidence="1">
    <location>
        <begin position="116"/>
        <end position="135"/>
    </location>
</feature>
<dbReference type="Proteomes" id="UP001295423">
    <property type="component" value="Unassembled WGS sequence"/>
</dbReference>
<dbReference type="EMBL" id="CAKOGP040000191">
    <property type="protein sequence ID" value="CAJ1931914.1"/>
    <property type="molecule type" value="Genomic_DNA"/>
</dbReference>